<name>A0AAD9Z0M6_9LECA</name>
<gene>
    <name evidence="1" type="ORF">OEA41_008719</name>
</gene>
<accession>A0AAD9Z0M6</accession>
<sequence>MKNVGVGPEIIVASDNCHSAVTRLQQISVQARRSLRKASLIVASPSKYHEEVVERMGTPLKFLRTSLALRDLTVIFDIFEDYPASTGGGFLGSNSIKCQSTRRLWHPIRRLMLQNVGLLACKTLVLRYSHRDDVVGYEALRDFAFMCESIGQTMRKGSYLENLKIAFPPPFWEYGIDHVDSSALVVAAETWDAVTSLNALVSWEHLYWLLPLTRIKGLRSIKVTLYDRLSTAGASQELKPAQVDGLQAFLDSTMLAGAPNAAQDTRLDFRFDSKGRLVWKGR</sequence>
<proteinExistence type="predicted"/>
<dbReference type="EMBL" id="JASNWA010000009">
    <property type="protein sequence ID" value="KAK3169336.1"/>
    <property type="molecule type" value="Genomic_DNA"/>
</dbReference>
<evidence type="ECO:0000313" key="2">
    <source>
        <dbReference type="Proteomes" id="UP001276659"/>
    </source>
</evidence>
<dbReference type="Proteomes" id="UP001276659">
    <property type="component" value="Unassembled WGS sequence"/>
</dbReference>
<keyword evidence="2" id="KW-1185">Reference proteome</keyword>
<organism evidence="1 2">
    <name type="scientific">Lepraria neglecta</name>
    <dbReference type="NCBI Taxonomy" id="209136"/>
    <lineage>
        <taxon>Eukaryota</taxon>
        <taxon>Fungi</taxon>
        <taxon>Dikarya</taxon>
        <taxon>Ascomycota</taxon>
        <taxon>Pezizomycotina</taxon>
        <taxon>Lecanoromycetes</taxon>
        <taxon>OSLEUM clade</taxon>
        <taxon>Lecanoromycetidae</taxon>
        <taxon>Lecanorales</taxon>
        <taxon>Lecanorineae</taxon>
        <taxon>Stereocaulaceae</taxon>
        <taxon>Lepraria</taxon>
    </lineage>
</organism>
<protein>
    <submittedName>
        <fullName evidence="1">Uncharacterized protein</fullName>
    </submittedName>
</protein>
<evidence type="ECO:0000313" key="1">
    <source>
        <dbReference type="EMBL" id="KAK3169336.1"/>
    </source>
</evidence>
<reference evidence="1" key="1">
    <citation type="submission" date="2022-11" db="EMBL/GenBank/DDBJ databases">
        <title>Chromosomal genome sequence assembly and mating type (MAT) locus characterization of the leprose asexual lichenized fungus Lepraria neglecta (Nyl.) Erichsen.</title>
        <authorList>
            <person name="Allen J.L."/>
            <person name="Pfeffer B."/>
        </authorList>
    </citation>
    <scope>NUCLEOTIDE SEQUENCE</scope>
    <source>
        <strain evidence="1">Allen 5258</strain>
    </source>
</reference>
<dbReference type="AlphaFoldDB" id="A0AAD9Z0M6"/>
<comment type="caution">
    <text evidence="1">The sequence shown here is derived from an EMBL/GenBank/DDBJ whole genome shotgun (WGS) entry which is preliminary data.</text>
</comment>